<protein>
    <submittedName>
        <fullName evidence="2">Putative exoglucanase a (1,4-beta-cellobiosidase) protein (CbhA)</fullName>
        <ecNumber evidence="2">3.2.1.91</ecNumber>
    </submittedName>
</protein>
<feature type="domain" description="CBM2" evidence="1">
    <location>
        <begin position="1"/>
        <end position="61"/>
    </location>
</feature>
<dbReference type="PROSITE" id="PS51173">
    <property type="entry name" value="CBM2"/>
    <property type="match status" value="1"/>
</dbReference>
<evidence type="ECO:0000259" key="1">
    <source>
        <dbReference type="PROSITE" id="PS51173"/>
    </source>
</evidence>
<evidence type="ECO:0000313" key="2">
    <source>
        <dbReference type="EMBL" id="CCA82729.1"/>
    </source>
</evidence>
<dbReference type="InterPro" id="IPR012291">
    <property type="entry name" value="CBM2_carb-bd_dom_sf"/>
</dbReference>
<dbReference type="AlphaFoldDB" id="G2ZUL6"/>
<name>G2ZUL6_9RALS</name>
<dbReference type="InterPro" id="IPR001919">
    <property type="entry name" value="CBD2"/>
</dbReference>
<dbReference type="Pfam" id="PF00553">
    <property type="entry name" value="CBM_2"/>
    <property type="match status" value="1"/>
</dbReference>
<sequence length="61" mass="6543">MTNTASSPSTWAVTLQIKGQVQSLWSANWSQNGDTLTASGMDWNKTLAPNGVAEFGFCTAY</sequence>
<proteinExistence type="predicted"/>
<dbReference type="EMBL" id="FR854080">
    <property type="protein sequence ID" value="CCA82729.1"/>
    <property type="molecule type" value="Genomic_DNA"/>
</dbReference>
<keyword evidence="2" id="KW-0378">Hydrolase</keyword>
<dbReference type="GO" id="GO:0005975">
    <property type="term" value="P:carbohydrate metabolic process"/>
    <property type="evidence" value="ECO:0007669"/>
    <property type="project" value="InterPro"/>
</dbReference>
<reference evidence="2" key="2">
    <citation type="submission" date="2011-04" db="EMBL/GenBank/DDBJ databases">
        <authorList>
            <person name="Genoscope - CEA"/>
        </authorList>
    </citation>
    <scope>NUCLEOTIDE SEQUENCE</scope>
    <source>
        <strain evidence="2">R229</strain>
    </source>
</reference>
<dbReference type="InterPro" id="IPR008965">
    <property type="entry name" value="CBM2/CBM3_carb-bd_dom_sf"/>
</dbReference>
<keyword evidence="2" id="KW-0326">Glycosidase</keyword>
<dbReference type="GO" id="GO:0016162">
    <property type="term" value="F:cellulose 1,4-beta-cellobiosidase activity"/>
    <property type="evidence" value="ECO:0007669"/>
    <property type="project" value="UniProtKB-EC"/>
</dbReference>
<reference evidence="2" key="1">
    <citation type="journal article" date="2011" name="PLoS ONE">
        <title>Ralstonia syzygii, the Blood Disease Bacterium and some Asian R. solanacearum strains form a single genomic species despite divergent lifestyles.</title>
        <authorList>
            <person name="Remenant B."/>
            <person name="de Cambiaire J.C."/>
            <person name="Cellier G."/>
            <person name="Jacobs J.M."/>
            <person name="Mangenot S."/>
            <person name="Barbe V."/>
            <person name="Lajus A."/>
            <person name="Vallenet D."/>
            <person name="Medigue C."/>
            <person name="Fegan M."/>
            <person name="Allen C."/>
            <person name="Prior P."/>
        </authorList>
    </citation>
    <scope>NUCLEOTIDE SEQUENCE</scope>
    <source>
        <strain evidence="2">R229</strain>
    </source>
</reference>
<dbReference type="EC" id="3.2.1.91" evidence="2"/>
<accession>G2ZUL6</accession>
<dbReference type="Gene3D" id="2.60.40.290">
    <property type="match status" value="1"/>
</dbReference>
<dbReference type="GO" id="GO:0030247">
    <property type="term" value="F:polysaccharide binding"/>
    <property type="evidence" value="ECO:0007669"/>
    <property type="project" value="UniProtKB-UniRule"/>
</dbReference>
<gene>
    <name evidence="2" type="ORF">BDB_mp40014</name>
</gene>
<organism evidence="2">
    <name type="scientific">blood disease bacterium R229</name>
    <dbReference type="NCBI Taxonomy" id="741978"/>
    <lineage>
        <taxon>Bacteria</taxon>
        <taxon>Pseudomonadati</taxon>
        <taxon>Pseudomonadota</taxon>
        <taxon>Betaproteobacteria</taxon>
        <taxon>Burkholderiales</taxon>
        <taxon>Burkholderiaceae</taxon>
        <taxon>Ralstonia</taxon>
        <taxon>Ralstonia solanacearum species complex</taxon>
    </lineage>
</organism>
<dbReference type="SUPFAM" id="SSF49384">
    <property type="entry name" value="Carbohydrate-binding domain"/>
    <property type="match status" value="1"/>
</dbReference>